<dbReference type="EMBL" id="JAHQCR010000075">
    <property type="protein sequence ID" value="MBU9723316.1"/>
    <property type="molecule type" value="Genomic_DNA"/>
</dbReference>
<dbReference type="PIRSF" id="PIRSF006005">
    <property type="entry name" value="GalT_BS"/>
    <property type="match status" value="1"/>
</dbReference>
<feature type="domain" description="Galactose-1-phosphate uridyl transferase N-terminal" evidence="11">
    <location>
        <begin position="20"/>
        <end position="251"/>
    </location>
</feature>
<dbReference type="PROSITE" id="PS01163">
    <property type="entry name" value="GAL_P_UDP_TRANSF_II"/>
    <property type="match status" value="1"/>
</dbReference>
<keyword evidence="9 10" id="KW-0119">Carbohydrate metabolism</keyword>
<dbReference type="NCBIfam" id="NF003629">
    <property type="entry name" value="PRK05270.1-2"/>
    <property type="match status" value="1"/>
</dbReference>
<comment type="similarity">
    <text evidence="4 10">Belongs to the galactose-1-phosphate uridylyltransferase type 2 family.</text>
</comment>
<dbReference type="InterPro" id="IPR023425">
    <property type="entry name" value="GalP_uridyl_Trfase_II_CS"/>
</dbReference>
<evidence type="ECO:0000256" key="6">
    <source>
        <dbReference type="ARBA" id="ARBA00022679"/>
    </source>
</evidence>
<evidence type="ECO:0000256" key="8">
    <source>
        <dbReference type="ARBA" id="ARBA00023144"/>
    </source>
</evidence>
<dbReference type="Pfam" id="PF02744">
    <property type="entry name" value="GalP_UDP_tr_C"/>
    <property type="match status" value="1"/>
</dbReference>
<dbReference type="InterPro" id="IPR000766">
    <property type="entry name" value="GalP_uridyl_Trfase_II"/>
</dbReference>
<dbReference type="PANTHER" id="PTHR39191:SF1">
    <property type="entry name" value="DUF4922 DOMAIN-CONTAINING PROTEIN"/>
    <property type="match status" value="1"/>
</dbReference>
<evidence type="ECO:0000256" key="10">
    <source>
        <dbReference type="HAMAP-Rule" id="MF_00571"/>
    </source>
</evidence>
<evidence type="ECO:0000313" key="14">
    <source>
        <dbReference type="Proteomes" id="UP000790580"/>
    </source>
</evidence>
<dbReference type="Pfam" id="PF01087">
    <property type="entry name" value="GalP_UDP_transf"/>
    <property type="match status" value="1"/>
</dbReference>
<dbReference type="InterPro" id="IPR005850">
    <property type="entry name" value="GalP_Utransf_C"/>
</dbReference>
<keyword evidence="14" id="KW-1185">Reference proteome</keyword>
<dbReference type="InterPro" id="IPR005849">
    <property type="entry name" value="GalP_Utransf_N"/>
</dbReference>
<evidence type="ECO:0000256" key="5">
    <source>
        <dbReference type="ARBA" id="ARBA00022490"/>
    </source>
</evidence>
<feature type="domain" description="Galactose-1-phosphate uridyl transferase C-terminal" evidence="12">
    <location>
        <begin position="267"/>
        <end position="447"/>
    </location>
</feature>
<evidence type="ECO:0000259" key="11">
    <source>
        <dbReference type="Pfam" id="PF01087"/>
    </source>
</evidence>
<keyword evidence="7 10" id="KW-0548">Nucleotidyltransferase</keyword>
<evidence type="ECO:0000256" key="1">
    <source>
        <dbReference type="ARBA" id="ARBA00001107"/>
    </source>
</evidence>
<evidence type="ECO:0000256" key="2">
    <source>
        <dbReference type="ARBA" id="ARBA00004496"/>
    </source>
</evidence>
<evidence type="ECO:0000256" key="3">
    <source>
        <dbReference type="ARBA" id="ARBA00004947"/>
    </source>
</evidence>
<dbReference type="RefSeq" id="WP_088074480.1">
    <property type="nucleotide sequence ID" value="NZ_JAHQCR010000075.1"/>
</dbReference>
<sequence length="524" mass="60187">MSIYQSIEQLLKYGLEKNFFEEMDRGYVRNRVFEVLQLEGIELASSAEYKSVLENKPEPEQMVQVEGNLESPVPILEAILDWAVANGRLKENTVTERDLFDTAVMGCLLGRPSDIYKEFKEQAREYGMETATKEFYQFSQDAHYIRTDRIAKNESWFTETAYGPLEVTINLSKPEKDPKEIEAAKKAKATSYPKCVLCKENVGYSGRVNHPARQNLRTIPIQLGDERWHFQFSPYVYYNEHAIVFKDEHEPMKISKRTFERLLQFVEQFPHYFLGSNADLPIVGGSILSHDHFQGGNYVFPMATAKVETPFSMQGFPEVKAGIVKWPMSVIRLQGKGVEDMVEAAEYIRSVWATYSDEEVDILAFTEDTPHNTVTPIARMNDGMFELDLVLRNNRTNEKYPFGIFHPHEGVHHIKKENIGLIEVMGLAVLPGRLKKELVELANAISSSRSEVEILENPTISKHYSWAKKVLPNKEWEADECLGKLKDEVSLVFVQILEHAGVYKRDEQGKRTFRRLVEKLSKGK</sequence>
<evidence type="ECO:0000256" key="9">
    <source>
        <dbReference type="ARBA" id="ARBA00023277"/>
    </source>
</evidence>
<reference evidence="13 14" key="1">
    <citation type="submission" date="2021-06" db="EMBL/GenBank/DDBJ databases">
        <title>Bacillus sp. RD4P76, an endophyte from a halophyte.</title>
        <authorList>
            <person name="Sun J.-Q."/>
        </authorList>
    </citation>
    <scope>NUCLEOTIDE SEQUENCE [LARGE SCALE GENOMIC DNA]</scope>
    <source>
        <strain evidence="13 14">JCM 17098</strain>
    </source>
</reference>
<comment type="pathway">
    <text evidence="3 10">Carbohydrate metabolism; galactose metabolism.</text>
</comment>
<dbReference type="EC" id="2.7.7.12" evidence="10"/>
<comment type="subcellular location">
    <subcellularLocation>
        <location evidence="2 10">Cytoplasm</location>
    </subcellularLocation>
</comment>
<comment type="catalytic activity">
    <reaction evidence="1 10">
        <text>alpha-D-galactose 1-phosphate + UDP-alpha-D-glucose = alpha-D-glucose 1-phosphate + UDP-alpha-D-galactose</text>
        <dbReference type="Rhea" id="RHEA:13989"/>
        <dbReference type="ChEBI" id="CHEBI:58336"/>
        <dbReference type="ChEBI" id="CHEBI:58601"/>
        <dbReference type="ChEBI" id="CHEBI:58885"/>
        <dbReference type="ChEBI" id="CHEBI:66914"/>
        <dbReference type="EC" id="2.7.7.12"/>
    </reaction>
</comment>
<gene>
    <name evidence="10 13" type="primary">galT</name>
    <name evidence="13" type="ORF">KS407_18015</name>
</gene>
<dbReference type="PANTHER" id="PTHR39191">
    <property type="entry name" value="GALACTOSE-1-PHOSPHATE URIDYLYLTRANSFERASE"/>
    <property type="match status" value="1"/>
</dbReference>
<dbReference type="Proteomes" id="UP000790580">
    <property type="component" value="Unassembled WGS sequence"/>
</dbReference>
<dbReference type="HAMAP" id="MF_00571">
    <property type="entry name" value="GalP_UDP_trans"/>
    <property type="match status" value="1"/>
</dbReference>
<comment type="caution">
    <text evidence="13">The sequence shown here is derived from an EMBL/GenBank/DDBJ whole genome shotgun (WGS) entry which is preliminary data.</text>
</comment>
<evidence type="ECO:0000256" key="7">
    <source>
        <dbReference type="ARBA" id="ARBA00022695"/>
    </source>
</evidence>
<keyword evidence="6 10" id="KW-0808">Transferase</keyword>
<evidence type="ECO:0000259" key="12">
    <source>
        <dbReference type="Pfam" id="PF02744"/>
    </source>
</evidence>
<evidence type="ECO:0000313" key="13">
    <source>
        <dbReference type="EMBL" id="MBU9723316.1"/>
    </source>
</evidence>
<keyword evidence="5 10" id="KW-0963">Cytoplasm</keyword>
<dbReference type="NCBIfam" id="TIGR01239">
    <property type="entry name" value="galT_2"/>
    <property type="match status" value="1"/>
</dbReference>
<accession>A0ABS6JYZ6</accession>
<protein>
    <recommendedName>
        <fullName evidence="10">Galactose-1-phosphate uridylyltransferase</fullName>
        <shortName evidence="10">Gal-1-P uridylyltransferase</shortName>
        <ecNumber evidence="10">2.7.7.12</ecNumber>
    </recommendedName>
    <alternativeName>
        <fullName evidence="10">UDP-glucose--hexose-1-phosphate uridylyltransferase</fullName>
    </alternativeName>
</protein>
<evidence type="ECO:0000256" key="4">
    <source>
        <dbReference type="ARBA" id="ARBA00008706"/>
    </source>
</evidence>
<proteinExistence type="inferred from homology"/>
<keyword evidence="8 10" id="KW-0299">Galactose metabolism</keyword>
<dbReference type="GO" id="GO:0008108">
    <property type="term" value="F:UDP-glucose:hexose-1-phosphate uridylyltransferase activity"/>
    <property type="evidence" value="ECO:0007669"/>
    <property type="project" value="UniProtKB-EC"/>
</dbReference>
<organism evidence="13 14">
    <name type="scientific">Evansella alkalicola</name>
    <dbReference type="NCBI Taxonomy" id="745819"/>
    <lineage>
        <taxon>Bacteria</taxon>
        <taxon>Bacillati</taxon>
        <taxon>Bacillota</taxon>
        <taxon>Bacilli</taxon>
        <taxon>Bacillales</taxon>
        <taxon>Bacillaceae</taxon>
        <taxon>Evansella</taxon>
    </lineage>
</organism>
<name>A0ABS6JYZ6_9BACI</name>